<gene>
    <name evidence="2" type="ORF">DKG74_07615</name>
</gene>
<evidence type="ECO:0000313" key="2">
    <source>
        <dbReference type="EMBL" id="PWR24661.1"/>
    </source>
</evidence>
<name>A0A317ED55_9PROT</name>
<dbReference type="InterPro" id="IPR053146">
    <property type="entry name" value="QDO-like"/>
</dbReference>
<dbReference type="PANTHER" id="PTHR36440:SF1">
    <property type="entry name" value="PUTATIVE (AFU_ORTHOLOGUE AFUA_8G07350)-RELATED"/>
    <property type="match status" value="1"/>
</dbReference>
<dbReference type="SUPFAM" id="SSF51182">
    <property type="entry name" value="RmlC-like cupins"/>
    <property type="match status" value="1"/>
</dbReference>
<dbReference type="OrthoDB" id="9791637at2"/>
<accession>A0A317ED55</accession>
<protein>
    <submittedName>
        <fullName evidence="2">Cupin domain-containing protein</fullName>
    </submittedName>
</protein>
<dbReference type="PANTHER" id="PTHR36440">
    <property type="entry name" value="PUTATIVE (AFU_ORTHOLOGUE AFUA_8G07350)-RELATED"/>
    <property type="match status" value="1"/>
</dbReference>
<dbReference type="Pfam" id="PF07883">
    <property type="entry name" value="Cupin_2"/>
    <property type="match status" value="1"/>
</dbReference>
<dbReference type="InterPro" id="IPR013096">
    <property type="entry name" value="Cupin_2"/>
</dbReference>
<dbReference type="RefSeq" id="WP_109904312.1">
    <property type="nucleotide sequence ID" value="NZ_QGLE01000003.1"/>
</dbReference>
<feature type="domain" description="Cupin type-2" evidence="1">
    <location>
        <begin position="33"/>
        <end position="102"/>
    </location>
</feature>
<evidence type="ECO:0000259" key="1">
    <source>
        <dbReference type="Pfam" id="PF07883"/>
    </source>
</evidence>
<dbReference type="AlphaFoldDB" id="A0A317ED55"/>
<sequence>MGTDEKSVIRIGGLELRFLTDEDDSDGRVVMFEFTVPPGSRVPAPHFHVAVDETIYGLDGTTDTTMNGVAHRIGPGDSLFIPRGAVHSHENHGTATARSLIVLTPGSIGRRYFAEMAVELVGGGKPDPARIAAIMARHGLQTAGP</sequence>
<evidence type="ECO:0000313" key="3">
    <source>
        <dbReference type="Proteomes" id="UP000245461"/>
    </source>
</evidence>
<organism evidence="2 3">
    <name type="scientific">Zavarzinia aquatilis</name>
    <dbReference type="NCBI Taxonomy" id="2211142"/>
    <lineage>
        <taxon>Bacteria</taxon>
        <taxon>Pseudomonadati</taxon>
        <taxon>Pseudomonadota</taxon>
        <taxon>Alphaproteobacteria</taxon>
        <taxon>Rhodospirillales</taxon>
        <taxon>Zavarziniaceae</taxon>
        <taxon>Zavarzinia</taxon>
    </lineage>
</organism>
<dbReference type="InterPro" id="IPR011051">
    <property type="entry name" value="RmlC_Cupin_sf"/>
</dbReference>
<reference evidence="2 3" key="1">
    <citation type="submission" date="2018-05" db="EMBL/GenBank/DDBJ databases">
        <title>Zavarzinia sp. HR-AS.</title>
        <authorList>
            <person name="Lee Y."/>
            <person name="Jeon C.O."/>
        </authorList>
    </citation>
    <scope>NUCLEOTIDE SEQUENCE [LARGE SCALE GENOMIC DNA]</scope>
    <source>
        <strain evidence="2 3">HR-AS</strain>
    </source>
</reference>
<dbReference type="Gene3D" id="2.60.120.10">
    <property type="entry name" value="Jelly Rolls"/>
    <property type="match status" value="1"/>
</dbReference>
<comment type="caution">
    <text evidence="2">The sequence shown here is derived from an EMBL/GenBank/DDBJ whole genome shotgun (WGS) entry which is preliminary data.</text>
</comment>
<keyword evidence="3" id="KW-1185">Reference proteome</keyword>
<dbReference type="EMBL" id="QGLE01000003">
    <property type="protein sequence ID" value="PWR24661.1"/>
    <property type="molecule type" value="Genomic_DNA"/>
</dbReference>
<proteinExistence type="predicted"/>
<dbReference type="Proteomes" id="UP000245461">
    <property type="component" value="Unassembled WGS sequence"/>
</dbReference>
<dbReference type="InterPro" id="IPR014710">
    <property type="entry name" value="RmlC-like_jellyroll"/>
</dbReference>